<evidence type="ECO:0000256" key="6">
    <source>
        <dbReference type="ARBA" id="ARBA00023033"/>
    </source>
</evidence>
<evidence type="ECO:0000256" key="1">
    <source>
        <dbReference type="ARBA" id="ARBA00010617"/>
    </source>
</evidence>
<dbReference type="FunFam" id="1.10.630.10:FF:000018">
    <property type="entry name" value="Cytochrome P450 monooxygenase"/>
    <property type="match status" value="1"/>
</dbReference>
<evidence type="ECO:0000256" key="5">
    <source>
        <dbReference type="ARBA" id="ARBA00023004"/>
    </source>
</evidence>
<protein>
    <recommendedName>
        <fullName evidence="9">Cytochrome P450</fullName>
    </recommendedName>
</protein>
<dbReference type="GO" id="GO:0020037">
    <property type="term" value="F:heme binding"/>
    <property type="evidence" value="ECO:0007669"/>
    <property type="project" value="InterPro"/>
</dbReference>
<proteinExistence type="inferred from homology"/>
<dbReference type="SUPFAM" id="SSF48264">
    <property type="entry name" value="Cytochrome P450"/>
    <property type="match status" value="1"/>
</dbReference>
<evidence type="ECO:0000313" key="8">
    <source>
        <dbReference type="Proteomes" id="UP000236723"/>
    </source>
</evidence>
<evidence type="ECO:0008006" key="9">
    <source>
        <dbReference type="Google" id="ProtNLM"/>
    </source>
</evidence>
<evidence type="ECO:0000256" key="2">
    <source>
        <dbReference type="ARBA" id="ARBA00022617"/>
    </source>
</evidence>
<keyword evidence="4" id="KW-0560">Oxidoreductase</keyword>
<keyword evidence="5" id="KW-0408">Iron</keyword>
<evidence type="ECO:0000256" key="4">
    <source>
        <dbReference type="ARBA" id="ARBA00023002"/>
    </source>
</evidence>
<dbReference type="GO" id="GO:0016705">
    <property type="term" value="F:oxidoreductase activity, acting on paired donors, with incorporation or reduction of molecular oxygen"/>
    <property type="evidence" value="ECO:0007669"/>
    <property type="project" value="InterPro"/>
</dbReference>
<dbReference type="Pfam" id="PF00067">
    <property type="entry name" value="p450"/>
    <property type="match status" value="2"/>
</dbReference>
<dbReference type="CDD" id="cd11031">
    <property type="entry name" value="Cyp158A-like"/>
    <property type="match status" value="1"/>
</dbReference>
<keyword evidence="8" id="KW-1185">Reference proteome</keyword>
<keyword evidence="2" id="KW-0349">Heme</keyword>
<dbReference type="InterPro" id="IPR001128">
    <property type="entry name" value="Cyt_P450"/>
</dbReference>
<dbReference type="PRINTS" id="PR00359">
    <property type="entry name" value="BP450"/>
</dbReference>
<sequence>MTVAKPEYPFGPVPPAEALEIMRALRNDRPMTKVSFPFGGECWLIHRHDACRAMLEDRRFVRQPFTAGRPVPYDVEFPEFLTKTLQFMDPPDHTRFRRLVAKAFTMRRVETLRGKTQAIADELIDAMVAAGSPGNLVDAYALQLPIRVIGDMLGVPEEGRANFVQWSHALLATSGMTPEEIGESMTSLYVYLNGLMADKRADPQDDLLSALAAARDADDRLTDAEITEIAMLLVVGGFDNTANFIELGVLALLSSPEQRAALMADIDGVIPTAVEEILRHVRFAIGGGISGSAGLVPFVATEDVEISGVLIRAGEAVAVDPTTANHDDNVFADADVFDVTRSRNPHLTLSHGLHHCLGAPLARMELQVAIGTLFRRLPGLKLASEPVYQQGVLTGGMIDLPVSW</sequence>
<keyword evidence="6" id="KW-0503">Monooxygenase</keyword>
<dbReference type="Gene3D" id="1.10.630.10">
    <property type="entry name" value="Cytochrome P450"/>
    <property type="match status" value="1"/>
</dbReference>
<name>A0A1H6E4Z1_9ACTN</name>
<comment type="similarity">
    <text evidence="1">Belongs to the cytochrome P450 family.</text>
</comment>
<dbReference type="AlphaFoldDB" id="A0A1H6E4Z1"/>
<keyword evidence="3" id="KW-0479">Metal-binding</keyword>
<reference evidence="8" key="1">
    <citation type="submission" date="2016-10" db="EMBL/GenBank/DDBJ databases">
        <authorList>
            <person name="Varghese N."/>
            <person name="Submissions S."/>
        </authorList>
    </citation>
    <scope>NUCLEOTIDE SEQUENCE [LARGE SCALE GENOMIC DNA]</scope>
    <source>
        <strain evidence="8">DSM 43163</strain>
    </source>
</reference>
<dbReference type="InterPro" id="IPR002397">
    <property type="entry name" value="Cyt_P450_B"/>
</dbReference>
<dbReference type="GO" id="GO:0004497">
    <property type="term" value="F:monooxygenase activity"/>
    <property type="evidence" value="ECO:0007669"/>
    <property type="project" value="UniProtKB-KW"/>
</dbReference>
<dbReference type="EMBL" id="FNVO01000035">
    <property type="protein sequence ID" value="SEG92760.1"/>
    <property type="molecule type" value="Genomic_DNA"/>
</dbReference>
<dbReference type="OrthoDB" id="4133219at2"/>
<gene>
    <name evidence="7" type="ORF">SAMN04489712_13522</name>
</gene>
<dbReference type="GO" id="GO:0005506">
    <property type="term" value="F:iron ion binding"/>
    <property type="evidence" value="ECO:0007669"/>
    <property type="project" value="InterPro"/>
</dbReference>
<dbReference type="PANTHER" id="PTHR46696">
    <property type="entry name" value="P450, PUTATIVE (EUROFUNG)-RELATED"/>
    <property type="match status" value="1"/>
</dbReference>
<dbReference type="Proteomes" id="UP000236723">
    <property type="component" value="Unassembled WGS sequence"/>
</dbReference>
<evidence type="ECO:0000313" key="7">
    <source>
        <dbReference type="EMBL" id="SEG92760.1"/>
    </source>
</evidence>
<dbReference type="PANTHER" id="PTHR46696:SF6">
    <property type="entry name" value="P450, PUTATIVE (EUROFUNG)-RELATED"/>
    <property type="match status" value="1"/>
</dbReference>
<dbReference type="RefSeq" id="WP_103944505.1">
    <property type="nucleotide sequence ID" value="NZ_FNVO01000035.1"/>
</dbReference>
<organism evidence="7 8">
    <name type="scientific">Thermomonospora echinospora</name>
    <dbReference type="NCBI Taxonomy" id="1992"/>
    <lineage>
        <taxon>Bacteria</taxon>
        <taxon>Bacillati</taxon>
        <taxon>Actinomycetota</taxon>
        <taxon>Actinomycetes</taxon>
        <taxon>Streptosporangiales</taxon>
        <taxon>Thermomonosporaceae</taxon>
        <taxon>Thermomonospora</taxon>
    </lineage>
</organism>
<evidence type="ECO:0000256" key="3">
    <source>
        <dbReference type="ARBA" id="ARBA00022723"/>
    </source>
</evidence>
<dbReference type="InterPro" id="IPR036396">
    <property type="entry name" value="Cyt_P450_sf"/>
</dbReference>
<accession>A0A1H6E4Z1</accession>